<dbReference type="Proteomes" id="UP001271648">
    <property type="component" value="Unassembled WGS sequence"/>
</dbReference>
<feature type="domain" description="N-acetyltransferase" evidence="1">
    <location>
        <begin position="1"/>
        <end position="108"/>
    </location>
</feature>
<reference evidence="2 3" key="1">
    <citation type="submission" date="2023-06" db="EMBL/GenBank/DDBJ databases">
        <title>Sporosarcina sp. nov., isolated from Korean traditional fermented seafood 'Jeotgal'.</title>
        <authorList>
            <person name="Yang A.I."/>
            <person name="Shin N.-R."/>
        </authorList>
    </citation>
    <scope>NUCLEOTIDE SEQUENCE [LARGE SCALE GENOMIC DNA]</scope>
    <source>
        <strain evidence="2 3">KCTC43456</strain>
    </source>
</reference>
<dbReference type="Gene3D" id="3.40.630.30">
    <property type="match status" value="1"/>
</dbReference>
<evidence type="ECO:0000313" key="2">
    <source>
        <dbReference type="EMBL" id="MDW0118623.1"/>
    </source>
</evidence>
<sequence>MENGEVVGILDMILDDETLKTTSLGEGLGAFLQVIAVHPDHQYKGIGQKLYVEALTKLKSFNVTFIELYTRGDEPANNFYKKLGFEKKVEYYDVFGIEKGLRSPISIEIKDGRIYAQDEKGKPCDYVITEGIYEVYTLEAIDKIEYDRYYPSIGYYKQL</sequence>
<protein>
    <submittedName>
        <fullName evidence="2">GNAT family N-acetyltransferase</fullName>
    </submittedName>
</protein>
<proteinExistence type="predicted"/>
<evidence type="ECO:0000259" key="1">
    <source>
        <dbReference type="PROSITE" id="PS51186"/>
    </source>
</evidence>
<name>A0AAW9AHE0_9BACL</name>
<dbReference type="GO" id="GO:0016747">
    <property type="term" value="F:acyltransferase activity, transferring groups other than amino-acyl groups"/>
    <property type="evidence" value="ECO:0007669"/>
    <property type="project" value="InterPro"/>
</dbReference>
<keyword evidence="3" id="KW-1185">Reference proteome</keyword>
<gene>
    <name evidence="2" type="ORF">QTL97_16985</name>
</gene>
<dbReference type="PROSITE" id="PS51186">
    <property type="entry name" value="GNAT"/>
    <property type="match status" value="1"/>
</dbReference>
<dbReference type="EMBL" id="JAUBDJ010000015">
    <property type="protein sequence ID" value="MDW0118623.1"/>
    <property type="molecule type" value="Genomic_DNA"/>
</dbReference>
<comment type="caution">
    <text evidence="2">The sequence shown here is derived from an EMBL/GenBank/DDBJ whole genome shotgun (WGS) entry which is preliminary data.</text>
</comment>
<accession>A0AAW9AHE0</accession>
<dbReference type="Pfam" id="PF00583">
    <property type="entry name" value="Acetyltransf_1"/>
    <property type="match status" value="1"/>
</dbReference>
<dbReference type="InterPro" id="IPR016181">
    <property type="entry name" value="Acyl_CoA_acyltransferase"/>
</dbReference>
<organism evidence="2 3">
    <name type="scientific">Sporosarcina thermotolerans</name>
    <dbReference type="NCBI Taxonomy" id="633404"/>
    <lineage>
        <taxon>Bacteria</taxon>
        <taxon>Bacillati</taxon>
        <taxon>Bacillota</taxon>
        <taxon>Bacilli</taxon>
        <taxon>Bacillales</taxon>
        <taxon>Caryophanaceae</taxon>
        <taxon>Sporosarcina</taxon>
    </lineage>
</organism>
<dbReference type="AlphaFoldDB" id="A0AAW9AHE0"/>
<evidence type="ECO:0000313" key="3">
    <source>
        <dbReference type="Proteomes" id="UP001271648"/>
    </source>
</evidence>
<dbReference type="SUPFAM" id="SSF55729">
    <property type="entry name" value="Acyl-CoA N-acyltransferases (Nat)"/>
    <property type="match status" value="1"/>
</dbReference>
<dbReference type="InterPro" id="IPR000182">
    <property type="entry name" value="GNAT_dom"/>
</dbReference>
<dbReference type="CDD" id="cd04301">
    <property type="entry name" value="NAT_SF"/>
    <property type="match status" value="1"/>
</dbReference>